<gene>
    <name evidence="2" type="ORF">NIES806_41130</name>
</gene>
<dbReference type="SUPFAM" id="SSF52980">
    <property type="entry name" value="Restriction endonuclease-like"/>
    <property type="match status" value="1"/>
</dbReference>
<protein>
    <recommendedName>
        <fullName evidence="1">Putative restriction endonuclease domain-containing protein</fullName>
    </recommendedName>
</protein>
<proteinExistence type="predicted"/>
<accession>A0A1Z4V8H7</accession>
<dbReference type="Gene3D" id="3.90.1570.10">
    <property type="entry name" value="tt1808, chain A"/>
    <property type="match status" value="1"/>
</dbReference>
<name>A0A1Z4V8H7_9CYAN</name>
<dbReference type="PANTHER" id="PTHR35400">
    <property type="entry name" value="SLR1083 PROTEIN"/>
    <property type="match status" value="1"/>
</dbReference>
<dbReference type="PANTHER" id="PTHR35400:SF3">
    <property type="entry name" value="SLL1072 PROTEIN"/>
    <property type="match status" value="1"/>
</dbReference>
<organism evidence="2 3">
    <name type="scientific">Dolichospermum compactum NIES-806</name>
    <dbReference type="NCBI Taxonomy" id="1973481"/>
    <lineage>
        <taxon>Bacteria</taxon>
        <taxon>Bacillati</taxon>
        <taxon>Cyanobacteriota</taxon>
        <taxon>Cyanophyceae</taxon>
        <taxon>Nostocales</taxon>
        <taxon>Aphanizomenonaceae</taxon>
        <taxon>Dolichospermum</taxon>
        <taxon>Dolichospermum compactum</taxon>
    </lineage>
</organism>
<evidence type="ECO:0000313" key="2">
    <source>
        <dbReference type="EMBL" id="BAZ87881.1"/>
    </source>
</evidence>
<feature type="domain" description="Putative restriction endonuclease" evidence="1">
    <location>
        <begin position="19"/>
        <end position="189"/>
    </location>
</feature>
<dbReference type="CDD" id="cd06260">
    <property type="entry name" value="DUF820-like"/>
    <property type="match status" value="1"/>
</dbReference>
<dbReference type="InterPro" id="IPR008538">
    <property type="entry name" value="Uma2"/>
</dbReference>
<evidence type="ECO:0000259" key="1">
    <source>
        <dbReference type="Pfam" id="PF05685"/>
    </source>
</evidence>
<dbReference type="KEGG" id="dcm:NIES806_41130"/>
<dbReference type="RefSeq" id="WP_096670137.1">
    <property type="nucleotide sequence ID" value="NZ_AP018316.1"/>
</dbReference>
<dbReference type="InterPro" id="IPR011335">
    <property type="entry name" value="Restrct_endonuc-II-like"/>
</dbReference>
<keyword evidence="3" id="KW-1185">Reference proteome</keyword>
<dbReference type="AlphaFoldDB" id="A0A1Z4V8H7"/>
<sequence length="225" mass="25987">MLTSIIPPLENGDHLNRLEFERRYQFMPPQKKAELIDGVVYMAAALRYRSHGLPHSYLMTWLGFYAANTPGLELADNATVRLDLDNEPQPDALLRIKTEFGGQSRISEDDYVEGAPELIVEISGSTVSYDLYNKLTIYRRHGVKEYIVWRVYDQKIDWFYLEDGKYINLPINEQGLIESRIFPGLVLSVDNILKNNLAEVLSILQFQLNTEKHHNYCGQLKTMCK</sequence>
<reference evidence="2 3" key="1">
    <citation type="submission" date="2017-06" db="EMBL/GenBank/DDBJ databases">
        <title>Genome sequencing of cyanobaciteial culture collection at National Institute for Environmental Studies (NIES).</title>
        <authorList>
            <person name="Hirose Y."/>
            <person name="Shimura Y."/>
            <person name="Fujisawa T."/>
            <person name="Nakamura Y."/>
            <person name="Kawachi M."/>
        </authorList>
    </citation>
    <scope>NUCLEOTIDE SEQUENCE [LARGE SCALE GENOMIC DNA]</scope>
    <source>
        <strain evidence="2 3">NIES-806</strain>
    </source>
</reference>
<dbReference type="Pfam" id="PF05685">
    <property type="entry name" value="Uma2"/>
    <property type="match status" value="1"/>
</dbReference>
<dbReference type="EMBL" id="AP018316">
    <property type="protein sequence ID" value="BAZ87881.1"/>
    <property type="molecule type" value="Genomic_DNA"/>
</dbReference>
<dbReference type="Proteomes" id="UP000218702">
    <property type="component" value="Chromosome"/>
</dbReference>
<evidence type="ECO:0000313" key="3">
    <source>
        <dbReference type="Proteomes" id="UP000218702"/>
    </source>
</evidence>
<dbReference type="OrthoDB" id="449656at2"/>
<dbReference type="InterPro" id="IPR012296">
    <property type="entry name" value="Nuclease_put_TT1808"/>
</dbReference>